<evidence type="ECO:0000313" key="2">
    <source>
        <dbReference type="EMBL" id="GLK57222.1"/>
    </source>
</evidence>
<keyword evidence="4" id="KW-1185">Reference proteome</keyword>
<reference evidence="2" key="3">
    <citation type="submission" date="2023-01" db="EMBL/GenBank/DDBJ databases">
        <authorList>
            <person name="Sun Q."/>
            <person name="Evtushenko L."/>
        </authorList>
    </citation>
    <scope>NUCLEOTIDE SEQUENCE</scope>
    <source>
        <strain evidence="2">VKM B-1606</strain>
    </source>
</reference>
<dbReference type="EMBL" id="BSFF01000009">
    <property type="protein sequence ID" value="GLK57222.1"/>
    <property type="molecule type" value="Genomic_DNA"/>
</dbReference>
<feature type="transmembrane region" description="Helical" evidence="1">
    <location>
        <begin position="71"/>
        <end position="89"/>
    </location>
</feature>
<dbReference type="RefSeq" id="WP_204952007.1">
    <property type="nucleotide sequence ID" value="NZ_BSFF01000009.1"/>
</dbReference>
<name>A0A9W6MTG6_9HYPH</name>
<accession>A0A9W6MTG6</accession>
<gene>
    <name evidence="2" type="ORF">GCM10008170_32420</name>
    <name evidence="3" type="ORF">JOD31_003824</name>
</gene>
<dbReference type="AlphaFoldDB" id="A0A9W6MTG6"/>
<feature type="transmembrane region" description="Helical" evidence="1">
    <location>
        <begin position="136"/>
        <end position="156"/>
    </location>
</feature>
<dbReference type="Pfam" id="PF11158">
    <property type="entry name" value="DUF2938"/>
    <property type="match status" value="1"/>
</dbReference>
<dbReference type="InterPro" id="IPR021329">
    <property type="entry name" value="DUF2938"/>
</dbReference>
<evidence type="ECO:0000313" key="5">
    <source>
        <dbReference type="Proteomes" id="UP001143400"/>
    </source>
</evidence>
<dbReference type="EMBL" id="JAFBCY010000005">
    <property type="protein sequence ID" value="MBM7853563.1"/>
    <property type="molecule type" value="Genomic_DNA"/>
</dbReference>
<dbReference type="Proteomes" id="UP001143400">
    <property type="component" value="Unassembled WGS sequence"/>
</dbReference>
<reference evidence="2" key="1">
    <citation type="journal article" date="2014" name="Int. J. Syst. Evol. Microbiol.">
        <title>Complete genome sequence of Corynebacterium casei LMG S-19264T (=DSM 44701T), isolated from a smear-ripened cheese.</title>
        <authorList>
            <consortium name="US DOE Joint Genome Institute (JGI-PGF)"/>
            <person name="Walter F."/>
            <person name="Albersmeier A."/>
            <person name="Kalinowski J."/>
            <person name="Ruckert C."/>
        </authorList>
    </citation>
    <scope>NUCLEOTIDE SEQUENCE</scope>
    <source>
        <strain evidence="2">VKM B-1606</strain>
    </source>
</reference>
<evidence type="ECO:0000313" key="4">
    <source>
        <dbReference type="Proteomes" id="UP000758856"/>
    </source>
</evidence>
<keyword evidence="1" id="KW-0812">Transmembrane</keyword>
<sequence>MEFVVRAALIGVGATALFDLWIRLLVLLRLPAANWALVGRWFAHAGRGRFAHADIAAAAPVRGETAIGWTMHYLIGVLFAAALLAIWGLDWAKAPTLGPALAVGLVTVLAGWLILAPGMGAGIASRKRPNPNRIRLAQIVGHAVFGLGLYLAAVIVEALA</sequence>
<keyword evidence="1" id="KW-1133">Transmembrane helix</keyword>
<evidence type="ECO:0000313" key="3">
    <source>
        <dbReference type="EMBL" id="MBM7853563.1"/>
    </source>
</evidence>
<protein>
    <submittedName>
        <fullName evidence="2">Membrane protein</fullName>
    </submittedName>
</protein>
<proteinExistence type="predicted"/>
<comment type="caution">
    <text evidence="2">The sequence shown here is derived from an EMBL/GenBank/DDBJ whole genome shotgun (WGS) entry which is preliminary data.</text>
</comment>
<dbReference type="Proteomes" id="UP000758856">
    <property type="component" value="Unassembled WGS sequence"/>
</dbReference>
<keyword evidence="1" id="KW-0472">Membrane</keyword>
<feature type="transmembrane region" description="Helical" evidence="1">
    <location>
        <begin position="101"/>
        <end position="124"/>
    </location>
</feature>
<organism evidence="2 5">
    <name type="scientific">Methylopila capsulata</name>
    <dbReference type="NCBI Taxonomy" id="61654"/>
    <lineage>
        <taxon>Bacteria</taxon>
        <taxon>Pseudomonadati</taxon>
        <taxon>Pseudomonadota</taxon>
        <taxon>Alphaproteobacteria</taxon>
        <taxon>Hyphomicrobiales</taxon>
        <taxon>Methylopilaceae</taxon>
        <taxon>Methylopila</taxon>
    </lineage>
</organism>
<reference evidence="3 4" key="2">
    <citation type="submission" date="2021-01" db="EMBL/GenBank/DDBJ databases">
        <title>Genomic Encyclopedia of Type Strains, Phase IV (KMG-IV): sequencing the most valuable type-strain genomes for metagenomic binning, comparative biology and taxonomic classification.</title>
        <authorList>
            <person name="Goeker M."/>
        </authorList>
    </citation>
    <scope>NUCLEOTIDE SEQUENCE [LARGE SCALE GENOMIC DNA]</scope>
    <source>
        <strain evidence="3 4">DSM 6130</strain>
    </source>
</reference>
<evidence type="ECO:0000256" key="1">
    <source>
        <dbReference type="SAM" id="Phobius"/>
    </source>
</evidence>